<dbReference type="GO" id="GO:0071973">
    <property type="term" value="P:bacterial-type flagellum-dependent cell motility"/>
    <property type="evidence" value="ECO:0007669"/>
    <property type="project" value="InterPro"/>
</dbReference>
<reference evidence="12 13" key="1">
    <citation type="submission" date="2016-09" db="EMBL/GenBank/DDBJ databases">
        <title>Complete genome sequence of the Lysinibacillus sphaericus LMG 22257, a specie of Bacillus with ureolytic activity that can effectively biodeposit calcium carbonate.</title>
        <authorList>
            <person name="Yan W."/>
        </authorList>
    </citation>
    <scope>NUCLEOTIDE SEQUENCE [LARGE SCALE GENOMIC DNA]</scope>
    <source>
        <strain evidence="12 13">LMG 22257</strain>
    </source>
</reference>
<gene>
    <name evidence="12" type="ORF">BI350_12490</name>
</gene>
<dbReference type="GO" id="GO:0009288">
    <property type="term" value="C:bacterial-type flagellum"/>
    <property type="evidence" value="ECO:0007669"/>
    <property type="project" value="InterPro"/>
</dbReference>
<protein>
    <recommendedName>
        <fullName evidence="3">Flagellar FliJ protein</fullName>
    </recommendedName>
</protein>
<evidence type="ECO:0000256" key="1">
    <source>
        <dbReference type="ARBA" id="ARBA00004413"/>
    </source>
</evidence>
<dbReference type="GO" id="GO:0015031">
    <property type="term" value="P:protein transport"/>
    <property type="evidence" value="ECO:0007669"/>
    <property type="project" value="UniProtKB-KW"/>
</dbReference>
<evidence type="ECO:0000256" key="9">
    <source>
        <dbReference type="ARBA" id="ARBA00023136"/>
    </source>
</evidence>
<keyword evidence="4" id="KW-0813">Transport</keyword>
<keyword evidence="10" id="KW-1006">Bacterial flagellum protein export</keyword>
<evidence type="ECO:0000256" key="5">
    <source>
        <dbReference type="ARBA" id="ARBA00022475"/>
    </source>
</evidence>
<keyword evidence="11" id="KW-0175">Coiled coil</keyword>
<dbReference type="InterPro" id="IPR053716">
    <property type="entry name" value="Flag_assembly_chemotaxis_eff"/>
</dbReference>
<accession>A0A1D8JHU0</accession>
<dbReference type="Pfam" id="PF02050">
    <property type="entry name" value="FliJ"/>
    <property type="match status" value="1"/>
</dbReference>
<sequence length="149" mass="18325">MRTYHYRFENVLTYRELEKSETEIDYQAAVESFEEIGTELYELLKQKETTIMNQQKQMEEGSSINAIHHYMRFIDSLEKKIERVQQQVIRARSKMQLYEQKLLERTMEVRKFEKMKEKDWEEYQRDMEYREAQRLDELSALTFRGKENG</sequence>
<evidence type="ECO:0000256" key="2">
    <source>
        <dbReference type="ARBA" id="ARBA00010004"/>
    </source>
</evidence>
<dbReference type="NCBIfam" id="TIGR02473">
    <property type="entry name" value="flagell_FliJ"/>
    <property type="match status" value="1"/>
</dbReference>
<evidence type="ECO:0000256" key="7">
    <source>
        <dbReference type="ARBA" id="ARBA00022795"/>
    </source>
</evidence>
<dbReference type="RefSeq" id="WP_075528423.1">
    <property type="nucleotide sequence ID" value="NZ_CP017560.1"/>
</dbReference>
<keyword evidence="6" id="KW-0145">Chemotaxis</keyword>
<keyword evidence="12" id="KW-0282">Flagellum</keyword>
<proteinExistence type="inferred from homology"/>
<dbReference type="GO" id="GO:0044781">
    <property type="term" value="P:bacterial-type flagellum organization"/>
    <property type="evidence" value="ECO:0007669"/>
    <property type="project" value="UniProtKB-KW"/>
</dbReference>
<dbReference type="KEGG" id="surl:BI350_12490"/>
<evidence type="ECO:0000256" key="8">
    <source>
        <dbReference type="ARBA" id="ARBA00022927"/>
    </source>
</evidence>
<name>A0A1D8JHU0_9BACL</name>
<evidence type="ECO:0000256" key="3">
    <source>
        <dbReference type="ARBA" id="ARBA00020392"/>
    </source>
</evidence>
<feature type="coiled-coil region" evidence="11">
    <location>
        <begin position="67"/>
        <end position="101"/>
    </location>
</feature>
<evidence type="ECO:0000313" key="12">
    <source>
        <dbReference type="EMBL" id="AOV08268.1"/>
    </source>
</evidence>
<dbReference type="GO" id="GO:0005886">
    <property type="term" value="C:plasma membrane"/>
    <property type="evidence" value="ECO:0007669"/>
    <property type="project" value="UniProtKB-SubCell"/>
</dbReference>
<evidence type="ECO:0000313" key="13">
    <source>
        <dbReference type="Proteomes" id="UP000185746"/>
    </source>
</evidence>
<dbReference type="InterPro" id="IPR012823">
    <property type="entry name" value="Flagell_FliJ"/>
</dbReference>
<dbReference type="Gene3D" id="1.10.287.1700">
    <property type="match status" value="1"/>
</dbReference>
<dbReference type="Proteomes" id="UP000185746">
    <property type="component" value="Chromosome"/>
</dbReference>
<comment type="subcellular location">
    <subcellularLocation>
        <location evidence="1">Cell membrane</location>
        <topology evidence="1">Peripheral membrane protein</topology>
        <orientation evidence="1">Cytoplasmic side</orientation>
    </subcellularLocation>
</comment>
<dbReference type="AlphaFoldDB" id="A0A1D8JHU0"/>
<comment type="similarity">
    <text evidence="2">Belongs to the FliJ family.</text>
</comment>
<keyword evidence="12" id="KW-0969">Cilium</keyword>
<evidence type="ECO:0000256" key="6">
    <source>
        <dbReference type="ARBA" id="ARBA00022500"/>
    </source>
</evidence>
<evidence type="ECO:0000256" key="11">
    <source>
        <dbReference type="SAM" id="Coils"/>
    </source>
</evidence>
<dbReference type="EMBL" id="CP017560">
    <property type="protein sequence ID" value="AOV08268.1"/>
    <property type="molecule type" value="Genomic_DNA"/>
</dbReference>
<keyword evidence="12" id="KW-0966">Cell projection</keyword>
<keyword evidence="13" id="KW-1185">Reference proteome</keyword>
<keyword evidence="5" id="KW-1003">Cell membrane</keyword>
<keyword evidence="9" id="KW-0472">Membrane</keyword>
<keyword evidence="7" id="KW-1005">Bacterial flagellum biogenesis</keyword>
<dbReference type="GO" id="GO:0006935">
    <property type="term" value="P:chemotaxis"/>
    <property type="evidence" value="ECO:0007669"/>
    <property type="project" value="UniProtKB-KW"/>
</dbReference>
<organism evidence="12 13">
    <name type="scientific">Sporosarcina ureilytica</name>
    <dbReference type="NCBI Taxonomy" id="298596"/>
    <lineage>
        <taxon>Bacteria</taxon>
        <taxon>Bacillati</taxon>
        <taxon>Bacillota</taxon>
        <taxon>Bacilli</taxon>
        <taxon>Bacillales</taxon>
        <taxon>Caryophanaceae</taxon>
        <taxon>Sporosarcina</taxon>
    </lineage>
</organism>
<evidence type="ECO:0000256" key="4">
    <source>
        <dbReference type="ARBA" id="ARBA00022448"/>
    </source>
</evidence>
<evidence type="ECO:0000256" key="10">
    <source>
        <dbReference type="ARBA" id="ARBA00023225"/>
    </source>
</evidence>
<keyword evidence="8" id="KW-0653">Protein transport</keyword>